<keyword evidence="3" id="KW-1185">Reference proteome</keyword>
<dbReference type="NCBIfam" id="NF041390">
    <property type="entry name" value="TadE_Rv3655c"/>
    <property type="match status" value="1"/>
</dbReference>
<keyword evidence="1" id="KW-0472">Membrane</keyword>
<protein>
    <submittedName>
        <fullName evidence="2">TadE family type IV pilus minor pilin</fullName>
    </submittedName>
</protein>
<sequence length="110" mass="11354">MVTAETATIAPFVMVVVLLLLWVVSLGITQVRLVDASREAARVLARGESVESVEDLARRLAPPGATVELTEDDGTLVVTVTASAGLPVPALGHVAAVDLEATAVAAREEP</sequence>
<organism evidence="2 3">
    <name type="scientific">Aeromicrobium halocynthiae</name>
    <dbReference type="NCBI Taxonomy" id="560557"/>
    <lineage>
        <taxon>Bacteria</taxon>
        <taxon>Bacillati</taxon>
        <taxon>Actinomycetota</taxon>
        <taxon>Actinomycetes</taxon>
        <taxon>Propionibacteriales</taxon>
        <taxon>Nocardioidaceae</taxon>
        <taxon>Aeromicrobium</taxon>
    </lineage>
</organism>
<evidence type="ECO:0000313" key="3">
    <source>
        <dbReference type="Proteomes" id="UP001501480"/>
    </source>
</evidence>
<evidence type="ECO:0000256" key="1">
    <source>
        <dbReference type="SAM" id="Phobius"/>
    </source>
</evidence>
<dbReference type="InterPro" id="IPR049790">
    <property type="entry name" value="Rv3655c/TadE"/>
</dbReference>
<comment type="caution">
    <text evidence="2">The sequence shown here is derived from an EMBL/GenBank/DDBJ whole genome shotgun (WGS) entry which is preliminary data.</text>
</comment>
<name>A0ABN2W220_9ACTN</name>
<evidence type="ECO:0000313" key="2">
    <source>
        <dbReference type="EMBL" id="GAA2081462.1"/>
    </source>
</evidence>
<feature type="transmembrane region" description="Helical" evidence="1">
    <location>
        <begin position="6"/>
        <end position="28"/>
    </location>
</feature>
<gene>
    <name evidence="2" type="ORF">GCM10009821_22630</name>
</gene>
<dbReference type="Proteomes" id="UP001501480">
    <property type="component" value="Unassembled WGS sequence"/>
</dbReference>
<keyword evidence="1" id="KW-1133">Transmembrane helix</keyword>
<proteinExistence type="predicted"/>
<dbReference type="EMBL" id="BAAAPY010000008">
    <property type="protein sequence ID" value="GAA2081462.1"/>
    <property type="molecule type" value="Genomic_DNA"/>
</dbReference>
<keyword evidence="1" id="KW-0812">Transmembrane</keyword>
<accession>A0ABN2W220</accession>
<reference evidence="2 3" key="1">
    <citation type="journal article" date="2019" name="Int. J. Syst. Evol. Microbiol.">
        <title>The Global Catalogue of Microorganisms (GCM) 10K type strain sequencing project: providing services to taxonomists for standard genome sequencing and annotation.</title>
        <authorList>
            <consortium name="The Broad Institute Genomics Platform"/>
            <consortium name="The Broad Institute Genome Sequencing Center for Infectious Disease"/>
            <person name="Wu L."/>
            <person name="Ma J."/>
        </authorList>
    </citation>
    <scope>NUCLEOTIDE SEQUENCE [LARGE SCALE GENOMIC DNA]</scope>
    <source>
        <strain evidence="2 3">JCM 15749</strain>
    </source>
</reference>